<accession>A0ABS1YTB4</accession>
<reference evidence="1 2" key="1">
    <citation type="submission" date="2021-01" db="EMBL/GenBank/DDBJ databases">
        <title>Evidence that Capnocytophaga endodontalis is a later homotypic synonym for Capnocytophaga genospecies AHN8471, and request for opinion on proposed recognition of strain AHN8471 as type strain of the species.</title>
        <authorList>
            <person name="Nicholson A.C."/>
            <person name="Hopper C.L."/>
            <person name="Gulvik C.A."/>
            <person name="Mcquiston J.R."/>
            <person name="Lau E.F."/>
        </authorList>
    </citation>
    <scope>NUCLEOTIDE SEQUENCE [LARGE SCALE GENOMIC DNA]</scope>
    <source>
        <strain evidence="1 2">AHN9576</strain>
    </source>
</reference>
<sequence length="72" mass="8285">MNLTKEIINFFSEKGEKQTRRMQLALAIGVSYDTVNRYIDNNNKKLDTTKCRSALVEITGVPNEKLFEMSNL</sequence>
<comment type="caution">
    <text evidence="1">The sequence shown here is derived from an EMBL/GenBank/DDBJ whole genome shotgun (WGS) entry which is preliminary data.</text>
</comment>
<proteinExistence type="predicted"/>
<evidence type="ECO:0000313" key="2">
    <source>
        <dbReference type="Proteomes" id="UP000603506"/>
    </source>
</evidence>
<name>A0ABS1YTB4_9FLAO</name>
<gene>
    <name evidence="1" type="ORF">JNB19_02490</name>
</gene>
<protein>
    <recommendedName>
        <fullName evidence="3">XRE family transcriptional regulator</fullName>
    </recommendedName>
</protein>
<organism evidence="1 2">
    <name type="scientific">Capnocytophaga genosp. AHN8471</name>
    <dbReference type="NCBI Taxonomy" id="327574"/>
    <lineage>
        <taxon>Bacteria</taxon>
        <taxon>Pseudomonadati</taxon>
        <taxon>Bacteroidota</taxon>
        <taxon>Flavobacteriia</taxon>
        <taxon>Flavobacteriales</taxon>
        <taxon>Flavobacteriaceae</taxon>
        <taxon>Capnocytophaga</taxon>
    </lineage>
</organism>
<dbReference type="RefSeq" id="WP_198472669.1">
    <property type="nucleotide sequence ID" value="NZ_JAESPH010000022.1"/>
</dbReference>
<dbReference type="EMBL" id="JAEUAH010000002">
    <property type="protein sequence ID" value="MBM0649634.1"/>
    <property type="molecule type" value="Genomic_DNA"/>
</dbReference>
<evidence type="ECO:0008006" key="3">
    <source>
        <dbReference type="Google" id="ProtNLM"/>
    </source>
</evidence>
<evidence type="ECO:0000313" key="1">
    <source>
        <dbReference type="EMBL" id="MBM0649634.1"/>
    </source>
</evidence>
<keyword evidence="2" id="KW-1185">Reference proteome</keyword>
<dbReference type="Proteomes" id="UP000603506">
    <property type="component" value="Unassembled WGS sequence"/>
</dbReference>